<dbReference type="GO" id="GO:0071973">
    <property type="term" value="P:bacterial-type flagellum-dependent cell motility"/>
    <property type="evidence" value="ECO:0007669"/>
    <property type="project" value="InterPro"/>
</dbReference>
<gene>
    <name evidence="7" type="primary">mrkD_1</name>
    <name evidence="7" type="ORF">SB6408_01023</name>
</gene>
<dbReference type="Gene3D" id="2.60.40.1090">
    <property type="entry name" value="Fimbrial-type adhesion domain"/>
    <property type="match status" value="1"/>
</dbReference>
<dbReference type="Proteomes" id="UP000318370">
    <property type="component" value="Unassembled WGS sequence"/>
</dbReference>
<evidence type="ECO:0000256" key="4">
    <source>
        <dbReference type="ARBA" id="ARBA00023263"/>
    </source>
</evidence>
<dbReference type="GO" id="GO:0005198">
    <property type="term" value="F:structural molecule activity"/>
    <property type="evidence" value="ECO:0007669"/>
    <property type="project" value="InterPro"/>
</dbReference>
<dbReference type="Pfam" id="PF22003">
    <property type="entry name" value="MrkDrd"/>
    <property type="match status" value="1"/>
</dbReference>
<dbReference type="EMBL" id="CABGHF010000012">
    <property type="protein sequence ID" value="VUS69042.1"/>
    <property type="molecule type" value="Genomic_DNA"/>
</dbReference>
<evidence type="ECO:0000256" key="2">
    <source>
        <dbReference type="ARBA" id="ARBA00006671"/>
    </source>
</evidence>
<dbReference type="GO" id="GO:0009289">
    <property type="term" value="C:pilus"/>
    <property type="evidence" value="ECO:0007669"/>
    <property type="project" value="UniProtKB-SubCell"/>
</dbReference>
<feature type="domain" description="MrkD-like receptor binding" evidence="6">
    <location>
        <begin position="32"/>
        <end position="129"/>
    </location>
</feature>
<dbReference type="GO" id="GO:0043709">
    <property type="term" value="P:cell adhesion involved in single-species biofilm formation"/>
    <property type="evidence" value="ECO:0007669"/>
    <property type="project" value="TreeGrafter"/>
</dbReference>
<protein>
    <submittedName>
        <fullName evidence="7">Fimbria adhesin protein</fullName>
    </submittedName>
</protein>
<dbReference type="SUPFAM" id="SSF49401">
    <property type="entry name" value="Bacterial adhesins"/>
    <property type="match status" value="1"/>
</dbReference>
<evidence type="ECO:0000313" key="7">
    <source>
        <dbReference type="EMBL" id="VUS69042.1"/>
    </source>
</evidence>
<evidence type="ECO:0000256" key="1">
    <source>
        <dbReference type="ARBA" id="ARBA00004561"/>
    </source>
</evidence>
<dbReference type="InterPro" id="IPR001782">
    <property type="entry name" value="Flag_FlgI"/>
</dbReference>
<reference evidence="7 8" key="1">
    <citation type="submission" date="2019-07" db="EMBL/GenBank/DDBJ databases">
        <authorList>
            <person name="Brisse S."/>
            <person name="Rodrigues C."/>
            <person name="Thorpe H."/>
        </authorList>
    </citation>
    <scope>NUCLEOTIDE SEQUENCE [LARGE SCALE GENOMIC DNA]</scope>
    <source>
        <strain evidence="7">SB6408</strain>
    </source>
</reference>
<keyword evidence="3" id="KW-0732">Signal</keyword>
<sequence>MFIIRFVLLSFSIVFPFYGYGCTYDFIGSPYTMNYGNIVVQRDVAVGQAISNEIYGTLAPTFSCVTTADEGSSNGLRSGVLSYAFTSSNGHRVYNTNVAGVGISFGYNRSVKAGDASFSGVAYLDSTNFTTFSYTSNAVETDASSLQPIIQLWKTGDIISGSLNGQLASFVGYTQKSRGGTLAAEIPINAGTGSITQVACAIRTGNISFDLGRVLADKFSNVVGTTPPEAQKTQNLILDCDSQANINLMLTGTQNPKVSDPGVLALTGQDSAGVASGVGVQLVYNNVPLELNTNIVLKRSAGGMEMFPLTARYYQTEATVMPGSANASATLNLTYQ</sequence>
<dbReference type="PANTHER" id="PTHR33420">
    <property type="entry name" value="FIMBRIAL SUBUNIT ELFA-RELATED"/>
    <property type="match status" value="1"/>
</dbReference>
<evidence type="ECO:0000256" key="3">
    <source>
        <dbReference type="ARBA" id="ARBA00022729"/>
    </source>
</evidence>
<organism evidence="7 8">
    <name type="scientific">Klebsiella spallanzanii</name>
    <dbReference type="NCBI Taxonomy" id="2587528"/>
    <lineage>
        <taxon>Bacteria</taxon>
        <taxon>Pseudomonadati</taxon>
        <taxon>Pseudomonadota</taxon>
        <taxon>Gammaproteobacteria</taxon>
        <taxon>Enterobacterales</taxon>
        <taxon>Enterobacteriaceae</taxon>
        <taxon>Klebsiella/Raoultella group</taxon>
        <taxon>Klebsiella</taxon>
    </lineage>
</organism>
<keyword evidence="4" id="KW-0281">Fimbrium</keyword>
<proteinExistence type="inferred from homology"/>
<dbReference type="Gene3D" id="2.60.40.3310">
    <property type="match status" value="1"/>
</dbReference>
<comment type="similarity">
    <text evidence="2">Belongs to the fimbrial protein family.</text>
</comment>
<name>A0A564KI69_9ENTR</name>
<dbReference type="AlphaFoldDB" id="A0A564KI69"/>
<evidence type="ECO:0000259" key="5">
    <source>
        <dbReference type="Pfam" id="PF00419"/>
    </source>
</evidence>
<dbReference type="Pfam" id="PF00419">
    <property type="entry name" value="Fimbrial"/>
    <property type="match status" value="1"/>
</dbReference>
<dbReference type="PANTHER" id="PTHR33420:SF12">
    <property type="entry name" value="FIMBRIN-LIKE PROTEIN FIMI-RELATED"/>
    <property type="match status" value="1"/>
</dbReference>
<dbReference type="GO" id="GO:0030288">
    <property type="term" value="C:outer membrane-bounded periplasmic space"/>
    <property type="evidence" value="ECO:0007669"/>
    <property type="project" value="InterPro"/>
</dbReference>
<dbReference type="GO" id="GO:0009428">
    <property type="term" value="C:bacterial-type flagellum basal body, distal rod, P ring"/>
    <property type="evidence" value="ECO:0007669"/>
    <property type="project" value="InterPro"/>
</dbReference>
<feature type="domain" description="Fimbrial-type adhesion" evidence="5">
    <location>
        <begin position="192"/>
        <end position="336"/>
    </location>
</feature>
<accession>A0A564KI69</accession>
<dbReference type="PRINTS" id="PR01010">
    <property type="entry name" value="FLGPRINGFLGI"/>
</dbReference>
<dbReference type="InterPro" id="IPR054160">
    <property type="entry name" value="MrkD_recept-bd"/>
</dbReference>
<dbReference type="InterPro" id="IPR000259">
    <property type="entry name" value="Adhesion_dom_fimbrial"/>
</dbReference>
<evidence type="ECO:0000259" key="6">
    <source>
        <dbReference type="Pfam" id="PF22003"/>
    </source>
</evidence>
<dbReference type="InterPro" id="IPR008966">
    <property type="entry name" value="Adhesion_dom_sf"/>
</dbReference>
<evidence type="ECO:0000313" key="8">
    <source>
        <dbReference type="Proteomes" id="UP000318370"/>
    </source>
</evidence>
<comment type="subcellular location">
    <subcellularLocation>
        <location evidence="1">Fimbrium</location>
    </subcellularLocation>
</comment>
<dbReference type="InterPro" id="IPR036937">
    <property type="entry name" value="Adhesion_dom_fimbrial_sf"/>
</dbReference>
<dbReference type="InterPro" id="IPR050263">
    <property type="entry name" value="Bact_Fimbrial_Adh_Pro"/>
</dbReference>
<dbReference type="RefSeq" id="WP_142462946.1">
    <property type="nucleotide sequence ID" value="NZ_CABGHF010000012.1"/>
</dbReference>